<evidence type="ECO:0000313" key="2">
    <source>
        <dbReference type="EMBL" id="SPT19876.1"/>
    </source>
</evidence>
<reference evidence="2 3" key="1">
    <citation type="submission" date="2018-05" db="EMBL/GenBank/DDBJ databases">
        <authorList>
            <person name="Thind KAUR A."/>
        </authorList>
    </citation>
    <scope>NUCLEOTIDE SEQUENCE [LARGE SCALE GENOMIC DNA]</scope>
</reference>
<evidence type="ECO:0000256" key="1">
    <source>
        <dbReference type="SAM" id="MobiDB-lite"/>
    </source>
</evidence>
<proteinExistence type="predicted"/>
<accession>A0A7H4LMN8</accession>
<gene>
    <name evidence="2" type="ORF">CAMPLR22A2D_LOCUS4502</name>
</gene>
<protein>
    <submittedName>
        <fullName evidence="2">Uncharacterized protein</fullName>
    </submittedName>
</protein>
<sequence>MVTGFVELLHLHDSQTEGIANPESSCGIDMLASIAADLDLEPISRSEVVDGSTSDPIWGDAQAADVPKSGHGETNPSPWQSSGGWKRRDAAGSCLRLIPGTDPGMGLRRGQCQAR</sequence>
<dbReference type="Gramene" id="TraesLAC2D03G01211160.1">
    <property type="protein sequence ID" value="TraesLAC2D03G01211160.1"/>
    <property type="gene ID" value="TraesLAC2D03G01211160"/>
</dbReference>
<feature type="compositionally biased region" description="Polar residues" evidence="1">
    <location>
        <begin position="72"/>
        <end position="83"/>
    </location>
</feature>
<evidence type="ECO:0000313" key="3">
    <source>
        <dbReference type="Proteomes" id="UP000280104"/>
    </source>
</evidence>
<feature type="region of interest" description="Disordered" evidence="1">
    <location>
        <begin position="47"/>
        <end position="87"/>
    </location>
</feature>
<dbReference type="Proteomes" id="UP000280104">
    <property type="component" value="Chromosome II"/>
</dbReference>
<dbReference type="AlphaFoldDB" id="A0A7H4LMN8"/>
<dbReference type="Gramene" id="TraesJAG2D03G01265480.1">
    <property type="protein sequence ID" value="TraesJAG2D03G01265480.1"/>
    <property type="gene ID" value="TraesJAG2D03G01265480"/>
</dbReference>
<name>A0A7H4LMN8_WHEAT</name>
<organism evidence="2 3">
    <name type="scientific">Triticum aestivum</name>
    <name type="common">Wheat</name>
    <dbReference type="NCBI Taxonomy" id="4565"/>
    <lineage>
        <taxon>Eukaryota</taxon>
        <taxon>Viridiplantae</taxon>
        <taxon>Streptophyta</taxon>
        <taxon>Embryophyta</taxon>
        <taxon>Tracheophyta</taxon>
        <taxon>Spermatophyta</taxon>
        <taxon>Magnoliopsida</taxon>
        <taxon>Liliopsida</taxon>
        <taxon>Poales</taxon>
        <taxon>Poaceae</taxon>
        <taxon>BOP clade</taxon>
        <taxon>Pooideae</taxon>
        <taxon>Triticodae</taxon>
        <taxon>Triticeae</taxon>
        <taxon>Triticinae</taxon>
        <taxon>Triticum</taxon>
    </lineage>
</organism>
<dbReference type="EMBL" id="LS480641">
    <property type="protein sequence ID" value="SPT19876.1"/>
    <property type="molecule type" value="Genomic_DNA"/>
</dbReference>
<feature type="region of interest" description="Disordered" evidence="1">
    <location>
        <begin position="96"/>
        <end position="115"/>
    </location>
</feature>